<reference evidence="3" key="1">
    <citation type="journal article" date="2020" name="Nature">
        <title>Giant virus diversity and host interactions through global metagenomics.</title>
        <authorList>
            <person name="Schulz F."/>
            <person name="Roux S."/>
            <person name="Paez-Espino D."/>
            <person name="Jungbluth S."/>
            <person name="Walsh D.A."/>
            <person name="Denef V.J."/>
            <person name="McMahon K.D."/>
            <person name="Konstantinidis K.T."/>
            <person name="Eloe-Fadrosh E.A."/>
            <person name="Kyrpides N.C."/>
            <person name="Woyke T."/>
        </authorList>
    </citation>
    <scope>NUCLEOTIDE SEQUENCE</scope>
    <source>
        <strain evidence="3">GVMAG-M-3300025695-21</strain>
    </source>
</reference>
<accession>A0A6C0J0F0</accession>
<dbReference type="AlphaFoldDB" id="A0A6C0J0F0"/>
<sequence>MIIIIVILLLLITYYYSIKDIIKFIYYIDILFEIDRSSENCSKITNDYNNSYNNIYKKDIILDILSVLKYKKDNQTTEEAASSKNPSVNTARIQIISDKTAEKTDEEKDAEKKAAQEKEEKDKAAASNKNNKENINSNNIARDLYYFLDEKGNIKNYYDSVSGTLLGLFVVITVILILFKSITNIYFPYFPVPYTKFDFDFTNFRKHLWDNGIIYTGIIIYILIYIIILDILSDKLKRYYESLDNNEYDSKIDKFKNDIEEIRRVIYSHIGLVLILVLIIMISYKKIYGDYFYYIAYGISIICIIILYMSYFAYNEFVI</sequence>
<keyword evidence="2" id="KW-0472">Membrane</keyword>
<feature type="region of interest" description="Disordered" evidence="1">
    <location>
        <begin position="100"/>
        <end position="134"/>
    </location>
</feature>
<name>A0A6C0J0F0_9ZZZZ</name>
<feature type="transmembrane region" description="Helical" evidence="2">
    <location>
        <begin position="265"/>
        <end position="285"/>
    </location>
</feature>
<protein>
    <submittedName>
        <fullName evidence="3">Uncharacterized protein</fullName>
    </submittedName>
</protein>
<keyword evidence="2" id="KW-1133">Transmembrane helix</keyword>
<feature type="transmembrane region" description="Helical" evidence="2">
    <location>
        <begin position="213"/>
        <end position="232"/>
    </location>
</feature>
<feature type="compositionally biased region" description="Low complexity" evidence="1">
    <location>
        <begin position="125"/>
        <end position="134"/>
    </location>
</feature>
<organism evidence="3">
    <name type="scientific">viral metagenome</name>
    <dbReference type="NCBI Taxonomy" id="1070528"/>
    <lineage>
        <taxon>unclassified sequences</taxon>
        <taxon>metagenomes</taxon>
        <taxon>organismal metagenomes</taxon>
    </lineage>
</organism>
<feature type="transmembrane region" description="Helical" evidence="2">
    <location>
        <begin position="165"/>
        <end position="187"/>
    </location>
</feature>
<feature type="transmembrane region" description="Helical" evidence="2">
    <location>
        <begin position="291"/>
        <end position="314"/>
    </location>
</feature>
<evidence type="ECO:0000313" key="3">
    <source>
        <dbReference type="EMBL" id="QHT99134.1"/>
    </source>
</evidence>
<evidence type="ECO:0000256" key="2">
    <source>
        <dbReference type="SAM" id="Phobius"/>
    </source>
</evidence>
<proteinExistence type="predicted"/>
<keyword evidence="2" id="KW-0812">Transmembrane</keyword>
<dbReference type="EMBL" id="MN740304">
    <property type="protein sequence ID" value="QHT99134.1"/>
    <property type="molecule type" value="Genomic_DNA"/>
</dbReference>
<feature type="compositionally biased region" description="Basic and acidic residues" evidence="1">
    <location>
        <begin position="100"/>
        <end position="124"/>
    </location>
</feature>
<evidence type="ECO:0000256" key="1">
    <source>
        <dbReference type="SAM" id="MobiDB-lite"/>
    </source>
</evidence>